<dbReference type="RefSeq" id="WP_244348872.1">
    <property type="nucleotide sequence ID" value="NZ_JAFIRA010000003.1"/>
</dbReference>
<accession>A0ABT0C7I2</accession>
<proteinExistence type="predicted"/>
<evidence type="ECO:0000313" key="2">
    <source>
        <dbReference type="Proteomes" id="UP000830835"/>
    </source>
</evidence>
<dbReference type="Pfam" id="PF10989">
    <property type="entry name" value="DUF2808"/>
    <property type="match status" value="1"/>
</dbReference>
<keyword evidence="2" id="KW-1185">Reference proteome</keyword>
<name>A0ABT0C7I2_THEVL</name>
<evidence type="ECO:0000313" key="1">
    <source>
        <dbReference type="EMBL" id="MCJ2541730.1"/>
    </source>
</evidence>
<dbReference type="InterPro" id="IPR021256">
    <property type="entry name" value="DUF2808"/>
</dbReference>
<organism evidence="1 2">
    <name type="scientific">Thermostichus vulcanus str. 'Rupite'</name>
    <dbReference type="NCBI Taxonomy" id="2813851"/>
    <lineage>
        <taxon>Bacteria</taxon>
        <taxon>Bacillati</taxon>
        <taxon>Cyanobacteriota</taxon>
        <taxon>Cyanophyceae</taxon>
        <taxon>Thermostichales</taxon>
        <taxon>Thermostichaceae</taxon>
        <taxon>Thermostichus</taxon>
    </lineage>
</organism>
<sequence length="218" mass="24154">MDYDVVARGVNQGSCLWILFEGAEVFWRTEVSVLGAGERSHGVPTGMKLLLAGLLLGGLGSLVIPRSVEAQSGLVITGSEGVPVLSYRLDFRGIRGRLERYRLTIPPQDLAVAEVQINGDRNFDARIDPENVRLEVEGNPVELDEVYWNEEFRSLEVVARQPIAAGQEMRLVLSNVRNPSAAGIYRVEARVRGTEPNPLFRNVGNWLITIDDPERIGF</sequence>
<dbReference type="EMBL" id="JAFIRA010000003">
    <property type="protein sequence ID" value="MCJ2541730.1"/>
    <property type="molecule type" value="Genomic_DNA"/>
</dbReference>
<gene>
    <name evidence="1" type="ORF">JX360_02225</name>
</gene>
<reference evidence="1" key="1">
    <citation type="submission" date="2021-02" db="EMBL/GenBank/DDBJ databases">
        <title>The CRISPR/cas machinery reduction and long-range gene transfer in the hot spring cyanobacterium Synechococcus.</title>
        <authorList>
            <person name="Dvorak P."/>
            <person name="Jahodarova E."/>
            <person name="Hasler P."/>
            <person name="Poulickova A."/>
        </authorList>
    </citation>
    <scope>NUCLEOTIDE SEQUENCE</scope>
    <source>
        <strain evidence="1">Rupite</strain>
    </source>
</reference>
<protein>
    <submittedName>
        <fullName evidence="1">DUF2808 domain-containing protein</fullName>
    </submittedName>
</protein>
<dbReference type="Proteomes" id="UP000830835">
    <property type="component" value="Unassembled WGS sequence"/>
</dbReference>
<comment type="caution">
    <text evidence="1">The sequence shown here is derived from an EMBL/GenBank/DDBJ whole genome shotgun (WGS) entry which is preliminary data.</text>
</comment>